<dbReference type="Proteomes" id="UP000606974">
    <property type="component" value="Unassembled WGS sequence"/>
</dbReference>
<dbReference type="InterPro" id="IPR035979">
    <property type="entry name" value="RBD_domain_sf"/>
</dbReference>
<dbReference type="EMBL" id="JAACFV010000199">
    <property type="protein sequence ID" value="KAF7503075.1"/>
    <property type="molecule type" value="Genomic_DNA"/>
</dbReference>
<dbReference type="SUPFAM" id="SSF54427">
    <property type="entry name" value="NTF2-like"/>
    <property type="match status" value="1"/>
</dbReference>
<dbReference type="InterPro" id="IPR012677">
    <property type="entry name" value="Nucleotide-bd_a/b_plait_sf"/>
</dbReference>
<sequence length="566" mass="60589">MMAAIRVFAPIGPQYPLHLDIPFIFSHQFRTPPRIIQLDISRTNMATDLPPSVNGLYGSQYGQPAELAASVPSSTPASVASQGLAESASDTAKADPQEIGWYFVEQYYTTLSKHPDRIHLFYSKKSQLVTGVEAEKVLPSVGQKAINEKIKELDIQDCKVRVLNVDSQTSLNNIVVQVIGVMSNKSAPSKKFVQTFVLTPQTNGYYVLNDIFRYLNDEEDEIIEDEPAQEPAQEPTQVEEASATPPPATDTEQGSVNSEAVIEQVDAKLEEVVESDVPQTVNGASTDSAVEEPVQQETAPEVTEEAIVPLPAENPPEPEHTPSVSPPKAATPAPAAEAPPSKKTWANLVGSKATAIPAVPVPTAVVPSQPKAQKSPPPPPSVQPQQNSTTNEQGTSSGSQSNEWQTADHGKKQARPQNKIVSEGNVLGYIKNVTEKIEASRLRSILEKYGEIKYFDVSKPRNCAFVEFATPAGYNAAVAANPHQIGSEQIYVEERRPRPNAFGGSNSGFSRGGANVGRGRGGSAPPGRTGSQSGSFPKEAGRGTFQQRGGKTGSVTPKGRGQPQAS</sequence>
<feature type="compositionally biased region" description="Polar residues" evidence="3">
    <location>
        <begin position="277"/>
        <end position="288"/>
    </location>
</feature>
<dbReference type="OrthoDB" id="339151at2759"/>
<dbReference type="SUPFAM" id="SSF54928">
    <property type="entry name" value="RNA-binding domain, RBD"/>
    <property type="match status" value="1"/>
</dbReference>
<dbReference type="PROSITE" id="PS50102">
    <property type="entry name" value="RRM"/>
    <property type="match status" value="1"/>
</dbReference>
<evidence type="ECO:0000256" key="1">
    <source>
        <dbReference type="ARBA" id="ARBA00022884"/>
    </source>
</evidence>
<dbReference type="GO" id="GO:0003729">
    <property type="term" value="F:mRNA binding"/>
    <property type="evidence" value="ECO:0007669"/>
    <property type="project" value="TreeGrafter"/>
</dbReference>
<feature type="compositionally biased region" description="Gly residues" evidence="3">
    <location>
        <begin position="510"/>
        <end position="524"/>
    </location>
</feature>
<evidence type="ECO:0000256" key="3">
    <source>
        <dbReference type="SAM" id="MobiDB-lite"/>
    </source>
</evidence>
<dbReference type="Gene3D" id="3.30.70.330">
    <property type="match status" value="1"/>
</dbReference>
<dbReference type="SMART" id="SM00360">
    <property type="entry name" value="RRM"/>
    <property type="match status" value="1"/>
</dbReference>
<dbReference type="FunFam" id="3.10.450.50:FF:000003">
    <property type="entry name" value="Nuclear transport factor 2 family protein"/>
    <property type="match status" value="1"/>
</dbReference>
<dbReference type="GO" id="GO:0005829">
    <property type="term" value="C:cytosol"/>
    <property type="evidence" value="ECO:0007669"/>
    <property type="project" value="TreeGrafter"/>
</dbReference>
<dbReference type="Gene3D" id="3.10.450.50">
    <property type="match status" value="1"/>
</dbReference>
<accession>A0A8H7AD56</accession>
<feature type="compositionally biased region" description="Polar residues" evidence="3">
    <location>
        <begin position="544"/>
        <end position="555"/>
    </location>
</feature>
<dbReference type="InterPro" id="IPR000504">
    <property type="entry name" value="RRM_dom"/>
</dbReference>
<dbReference type="GO" id="GO:1990861">
    <property type="term" value="C:Ubp3-Bre5 deubiquitination complex"/>
    <property type="evidence" value="ECO:0007669"/>
    <property type="project" value="TreeGrafter"/>
</dbReference>
<dbReference type="Pfam" id="PF00076">
    <property type="entry name" value="RRM_1"/>
    <property type="match status" value="1"/>
</dbReference>
<dbReference type="GO" id="GO:0016579">
    <property type="term" value="P:protein deubiquitination"/>
    <property type="evidence" value="ECO:0007669"/>
    <property type="project" value="TreeGrafter"/>
</dbReference>
<dbReference type="PANTHER" id="PTHR10693">
    <property type="entry name" value="RAS GTPASE-ACTIVATING PROTEIN-BINDING PROTEIN"/>
    <property type="match status" value="1"/>
</dbReference>
<dbReference type="InterPro" id="IPR039539">
    <property type="entry name" value="Ras_GTPase_bind_prot"/>
</dbReference>
<dbReference type="PROSITE" id="PS50177">
    <property type="entry name" value="NTF2_DOMAIN"/>
    <property type="match status" value="1"/>
</dbReference>
<feature type="compositionally biased region" description="Low complexity" evidence="3">
    <location>
        <begin position="500"/>
        <end position="509"/>
    </location>
</feature>
<feature type="compositionally biased region" description="Low complexity" evidence="3">
    <location>
        <begin position="321"/>
        <end position="344"/>
    </location>
</feature>
<dbReference type="CDD" id="cd00780">
    <property type="entry name" value="NTF2"/>
    <property type="match status" value="1"/>
</dbReference>
<proteinExistence type="predicted"/>
<feature type="compositionally biased region" description="Low complexity" evidence="3">
    <location>
        <begin position="364"/>
        <end position="374"/>
    </location>
</feature>
<dbReference type="GO" id="GO:1990904">
    <property type="term" value="C:ribonucleoprotein complex"/>
    <property type="evidence" value="ECO:0007669"/>
    <property type="project" value="TreeGrafter"/>
</dbReference>
<protein>
    <recommendedName>
        <fullName evidence="8">NTF2 domain-containing protein</fullName>
    </recommendedName>
</protein>
<dbReference type="CDD" id="cd00590">
    <property type="entry name" value="RRM_SF"/>
    <property type="match status" value="1"/>
</dbReference>
<evidence type="ECO:0000256" key="2">
    <source>
        <dbReference type="PROSITE-ProRule" id="PRU00176"/>
    </source>
</evidence>
<feature type="domain" description="RRM" evidence="4">
    <location>
        <begin position="429"/>
        <end position="497"/>
    </location>
</feature>
<gene>
    <name evidence="6" type="ORF">GJ744_004357</name>
</gene>
<comment type="caution">
    <text evidence="6">The sequence shown here is derived from an EMBL/GenBank/DDBJ whole genome shotgun (WGS) entry which is preliminary data.</text>
</comment>
<dbReference type="PANTHER" id="PTHR10693:SF20">
    <property type="entry name" value="AT27578P"/>
    <property type="match status" value="1"/>
</dbReference>
<reference evidence="6" key="1">
    <citation type="submission" date="2020-02" db="EMBL/GenBank/DDBJ databases">
        <authorList>
            <person name="Palmer J.M."/>
        </authorList>
    </citation>
    <scope>NUCLEOTIDE SEQUENCE</scope>
    <source>
        <strain evidence="6">EPUS1.4</strain>
        <tissue evidence="6">Thallus</tissue>
    </source>
</reference>
<evidence type="ECO:0000259" key="4">
    <source>
        <dbReference type="PROSITE" id="PS50102"/>
    </source>
</evidence>
<dbReference type="InterPro" id="IPR018222">
    <property type="entry name" value="Nuclear_transport_factor_2_euk"/>
</dbReference>
<feature type="compositionally biased region" description="Low complexity" evidence="3">
    <location>
        <begin position="229"/>
        <end position="241"/>
    </location>
</feature>
<evidence type="ECO:0000259" key="5">
    <source>
        <dbReference type="PROSITE" id="PS50177"/>
    </source>
</evidence>
<keyword evidence="1 2" id="KW-0694">RNA-binding</keyword>
<dbReference type="InterPro" id="IPR032710">
    <property type="entry name" value="NTF2-like_dom_sf"/>
</dbReference>
<name>A0A8H7AD56_9EURO</name>
<evidence type="ECO:0000313" key="7">
    <source>
        <dbReference type="Proteomes" id="UP000606974"/>
    </source>
</evidence>
<dbReference type="Pfam" id="PF02136">
    <property type="entry name" value="NTF2"/>
    <property type="match status" value="1"/>
</dbReference>
<feature type="compositionally biased region" description="Polar residues" evidence="3">
    <location>
        <begin position="387"/>
        <end position="405"/>
    </location>
</feature>
<dbReference type="InterPro" id="IPR002075">
    <property type="entry name" value="NTF2_dom"/>
</dbReference>
<feature type="region of interest" description="Disordered" evidence="3">
    <location>
        <begin position="273"/>
        <end position="346"/>
    </location>
</feature>
<organism evidence="6 7">
    <name type="scientific">Endocarpon pusillum</name>
    <dbReference type="NCBI Taxonomy" id="364733"/>
    <lineage>
        <taxon>Eukaryota</taxon>
        <taxon>Fungi</taxon>
        <taxon>Dikarya</taxon>
        <taxon>Ascomycota</taxon>
        <taxon>Pezizomycotina</taxon>
        <taxon>Eurotiomycetes</taxon>
        <taxon>Chaetothyriomycetidae</taxon>
        <taxon>Verrucariales</taxon>
        <taxon>Verrucariaceae</taxon>
        <taxon>Endocarpon</taxon>
    </lineage>
</organism>
<feature type="region of interest" description="Disordered" evidence="3">
    <location>
        <begin position="227"/>
        <end position="256"/>
    </location>
</feature>
<dbReference type="AlphaFoldDB" id="A0A8H7AD56"/>
<keyword evidence="7" id="KW-1185">Reference proteome</keyword>
<dbReference type="GO" id="GO:0034517">
    <property type="term" value="P:ribophagy"/>
    <property type="evidence" value="ECO:0007669"/>
    <property type="project" value="TreeGrafter"/>
</dbReference>
<evidence type="ECO:0000313" key="6">
    <source>
        <dbReference type="EMBL" id="KAF7503075.1"/>
    </source>
</evidence>
<feature type="domain" description="NTF2" evidence="5">
    <location>
        <begin position="99"/>
        <end position="214"/>
    </location>
</feature>
<feature type="region of interest" description="Disordered" evidence="3">
    <location>
        <begin position="497"/>
        <end position="566"/>
    </location>
</feature>
<feature type="region of interest" description="Disordered" evidence="3">
    <location>
        <begin position="364"/>
        <end position="425"/>
    </location>
</feature>
<evidence type="ECO:0008006" key="8">
    <source>
        <dbReference type="Google" id="ProtNLM"/>
    </source>
</evidence>